<sequence>MSQQISINQIWFNSNQGRILDLQKKGSIGQTRINMKGRAIALELWNYGRRSPSPEPISFRHDLLHWSHDRYQPKTTFMTSLSTPDIQIWSMNSPDKYLRKTFNLFHPPDETSSS</sequence>
<evidence type="ECO:0000313" key="2">
    <source>
        <dbReference type="Proteomes" id="UP000325313"/>
    </source>
</evidence>
<reference evidence="1 2" key="1">
    <citation type="submission" date="2019-05" db="EMBL/GenBank/DDBJ databases">
        <title>Emergence of the Ug99 lineage of the wheat stem rust pathogen through somatic hybridization.</title>
        <authorList>
            <person name="Li F."/>
            <person name="Upadhyaya N.M."/>
            <person name="Sperschneider J."/>
            <person name="Matny O."/>
            <person name="Nguyen-Phuc H."/>
            <person name="Mago R."/>
            <person name="Raley C."/>
            <person name="Miller M.E."/>
            <person name="Silverstein K.A.T."/>
            <person name="Henningsen E."/>
            <person name="Hirsch C.D."/>
            <person name="Visser B."/>
            <person name="Pretorius Z.A."/>
            <person name="Steffenson B.J."/>
            <person name="Schwessinger B."/>
            <person name="Dodds P.N."/>
            <person name="Figueroa M."/>
        </authorList>
    </citation>
    <scope>NUCLEOTIDE SEQUENCE [LARGE SCALE GENOMIC DNA]</scope>
    <source>
        <strain evidence="1 2">Ug99</strain>
    </source>
</reference>
<dbReference type="EMBL" id="VDEP01000283">
    <property type="protein sequence ID" value="KAA1111441.1"/>
    <property type="molecule type" value="Genomic_DNA"/>
</dbReference>
<dbReference type="Proteomes" id="UP000325313">
    <property type="component" value="Unassembled WGS sequence"/>
</dbReference>
<organism evidence="1 2">
    <name type="scientific">Puccinia graminis f. sp. tritici</name>
    <dbReference type="NCBI Taxonomy" id="56615"/>
    <lineage>
        <taxon>Eukaryota</taxon>
        <taxon>Fungi</taxon>
        <taxon>Dikarya</taxon>
        <taxon>Basidiomycota</taxon>
        <taxon>Pucciniomycotina</taxon>
        <taxon>Pucciniomycetes</taxon>
        <taxon>Pucciniales</taxon>
        <taxon>Pucciniaceae</taxon>
        <taxon>Puccinia</taxon>
    </lineage>
</organism>
<gene>
    <name evidence="1" type="ORF">PGTUg99_008594</name>
</gene>
<protein>
    <submittedName>
        <fullName evidence="1">Uncharacterized protein</fullName>
    </submittedName>
</protein>
<name>A0A5B0QE54_PUCGR</name>
<proteinExistence type="predicted"/>
<accession>A0A5B0QE54</accession>
<dbReference type="AlphaFoldDB" id="A0A5B0QE54"/>
<evidence type="ECO:0000313" key="1">
    <source>
        <dbReference type="EMBL" id="KAA1111441.1"/>
    </source>
</evidence>
<comment type="caution">
    <text evidence="1">The sequence shown here is derived from an EMBL/GenBank/DDBJ whole genome shotgun (WGS) entry which is preliminary data.</text>
</comment>